<keyword evidence="3" id="KW-1185">Reference proteome</keyword>
<dbReference type="SUPFAM" id="SSF52540">
    <property type="entry name" value="P-loop containing nucleoside triphosphate hydrolases"/>
    <property type="match status" value="1"/>
</dbReference>
<dbReference type="Proteomes" id="UP000076962">
    <property type="component" value="Unassembled WGS sequence"/>
</dbReference>
<protein>
    <submittedName>
        <fullName evidence="2">AAA family ATPase</fullName>
    </submittedName>
</protein>
<dbReference type="InterPro" id="IPR011335">
    <property type="entry name" value="Restrct_endonuc-II-like"/>
</dbReference>
<dbReference type="PANTHER" id="PTHR43566">
    <property type="entry name" value="CONSERVED PROTEIN"/>
    <property type="match status" value="1"/>
</dbReference>
<evidence type="ECO:0000313" key="3">
    <source>
        <dbReference type="Proteomes" id="UP000076962"/>
    </source>
</evidence>
<dbReference type="InterPro" id="IPR027417">
    <property type="entry name" value="P-loop_NTPase"/>
</dbReference>
<gene>
    <name evidence="2" type="ORF">THIOM_004281</name>
</gene>
<evidence type="ECO:0000313" key="2">
    <source>
        <dbReference type="EMBL" id="OAD20038.1"/>
    </source>
</evidence>
<dbReference type="PANTHER" id="PTHR43566:SF1">
    <property type="entry name" value="AAA+ ATPASE DOMAIN-CONTAINING PROTEIN"/>
    <property type="match status" value="1"/>
</dbReference>
<dbReference type="Pfam" id="PF13635">
    <property type="entry name" value="DUF4143"/>
    <property type="match status" value="1"/>
</dbReference>
<dbReference type="SMART" id="SM00382">
    <property type="entry name" value="AAA"/>
    <property type="match status" value="1"/>
</dbReference>
<dbReference type="InterPro" id="IPR003593">
    <property type="entry name" value="AAA+_ATPase"/>
</dbReference>
<evidence type="ECO:0000259" key="1">
    <source>
        <dbReference type="SMART" id="SM00382"/>
    </source>
</evidence>
<dbReference type="SUPFAM" id="SSF52980">
    <property type="entry name" value="Restriction endonuclease-like"/>
    <property type="match status" value="1"/>
</dbReference>
<dbReference type="InterPro" id="IPR025420">
    <property type="entry name" value="DUF4143"/>
</dbReference>
<dbReference type="AlphaFoldDB" id="A0A0A6NYK7"/>
<sequence>MFPRILSDQILAQFDSPDLVFLLGTRQTGKTTLAHLLAKDSSYSKDETWYFDFEDKQYRQLFNTATIASLKQILRLEGIDFNHQNLLIFDEIQLLDDPSNLLKLLHDHFPALKIIAAGSSSLRIKTKFSDSLAGRKRVYLVEPLNFDEFLLFRGEDRLRNLRQMFREGIPNDVLISLLASGHDHFLSLLEEYIIYGGYPEVVLISNKQEKLLKLDSIANAYIKKDIREVAKIENISAYNNLLKYLAINAGTQFNLSSARETIGISSVTLSKYLNLLEETFIVAELPPFFTNRNKEISKSRKLYFKDTGINNLLLQNFNSLALRRDAGALYETYVFNSLNWGQDITRSLYFYRTQSKSEIDFILVKDAHYHLIEVKSGKYQHIPRPMIEFEKKYAEKLSIVSKRVINQSVYLQKASVEFLPAYLL</sequence>
<feature type="domain" description="AAA+ ATPase" evidence="1">
    <location>
        <begin position="16"/>
        <end position="144"/>
    </location>
</feature>
<comment type="caution">
    <text evidence="2">The sequence shown here is derived from an EMBL/GenBank/DDBJ whole genome shotgun (WGS) entry which is preliminary data.</text>
</comment>
<dbReference type="Pfam" id="PF13173">
    <property type="entry name" value="AAA_14"/>
    <property type="match status" value="1"/>
</dbReference>
<dbReference type="InterPro" id="IPR041682">
    <property type="entry name" value="AAA_14"/>
</dbReference>
<reference evidence="2 3" key="1">
    <citation type="submission" date="2016-05" db="EMBL/GenBank/DDBJ databases">
        <title>Single-cell genome of chain-forming Candidatus Thiomargarita nelsonii and comparison to other large sulfur-oxidizing bacteria.</title>
        <authorList>
            <person name="Winkel M."/>
            <person name="Salman V."/>
            <person name="Woyke T."/>
            <person name="Schulz-Vogt H."/>
            <person name="Richter M."/>
            <person name="Flood B."/>
            <person name="Bailey J."/>
            <person name="Amann R."/>
            <person name="Mussmann M."/>
        </authorList>
    </citation>
    <scope>NUCLEOTIDE SEQUENCE [LARGE SCALE GENOMIC DNA]</scope>
    <source>
        <strain evidence="2 3">THI036</strain>
    </source>
</reference>
<dbReference type="EMBL" id="LUTY01002572">
    <property type="protein sequence ID" value="OAD20038.1"/>
    <property type="molecule type" value="Genomic_DNA"/>
</dbReference>
<dbReference type="Gene3D" id="3.40.50.300">
    <property type="entry name" value="P-loop containing nucleotide triphosphate hydrolases"/>
    <property type="match status" value="1"/>
</dbReference>
<accession>A0A0A6NYK7</accession>
<organism evidence="2 3">
    <name type="scientific">Candidatus Thiomargarita nelsonii</name>
    <dbReference type="NCBI Taxonomy" id="1003181"/>
    <lineage>
        <taxon>Bacteria</taxon>
        <taxon>Pseudomonadati</taxon>
        <taxon>Pseudomonadota</taxon>
        <taxon>Gammaproteobacteria</taxon>
        <taxon>Thiotrichales</taxon>
        <taxon>Thiotrichaceae</taxon>
        <taxon>Thiomargarita</taxon>
    </lineage>
</organism>
<proteinExistence type="predicted"/>
<name>A0A0A6NYK7_9GAMM</name>